<dbReference type="GO" id="GO:0006814">
    <property type="term" value="P:sodium ion transport"/>
    <property type="evidence" value="ECO:0007669"/>
    <property type="project" value="UniProtKB-KW"/>
</dbReference>
<dbReference type="RefSeq" id="WP_089679303.1">
    <property type="nucleotide sequence ID" value="NZ_FNFO01000002.1"/>
</dbReference>
<comment type="similarity">
    <text evidence="10">Belongs to the NhaD Na(+)/H(+) (TC 2.A.62) antiporter family.</text>
</comment>
<evidence type="ECO:0000256" key="6">
    <source>
        <dbReference type="ARBA" id="ARBA00023053"/>
    </source>
</evidence>
<feature type="transmembrane region" description="Helical" evidence="11">
    <location>
        <begin position="397"/>
        <end position="422"/>
    </location>
</feature>
<feature type="transmembrane region" description="Helical" evidence="11">
    <location>
        <begin position="97"/>
        <end position="114"/>
    </location>
</feature>
<feature type="transmembrane region" description="Helical" evidence="11">
    <location>
        <begin position="318"/>
        <end position="338"/>
    </location>
</feature>
<feature type="transmembrane region" description="Helical" evidence="11">
    <location>
        <begin position="358"/>
        <end position="377"/>
    </location>
</feature>
<dbReference type="AlphaFoldDB" id="A0A1G8ZQ46"/>
<evidence type="ECO:0000256" key="1">
    <source>
        <dbReference type="ARBA" id="ARBA00004141"/>
    </source>
</evidence>
<accession>A0A1G8ZQ46</accession>
<dbReference type="Pfam" id="PF03600">
    <property type="entry name" value="CitMHS"/>
    <property type="match status" value="1"/>
</dbReference>
<protein>
    <submittedName>
        <fullName evidence="13">Na+/H+ antiporter NhaD</fullName>
    </submittedName>
</protein>
<keyword evidence="3" id="KW-0050">Antiport</keyword>
<dbReference type="InterPro" id="IPR004680">
    <property type="entry name" value="Cit_transptr-like_dom"/>
</dbReference>
<keyword evidence="9" id="KW-0739">Sodium transport</keyword>
<sequence>MYLLLIAIFVIGYAAIAFEHTINLNKTASALLTGILCWTVLALAPPTPAVQEQETYQEYTEHLESTETAEAVQEELDAHHTYVSYIGFSLREHLGEIAEILFFLIGAMTIVELIDAHEGFRFITDKINTNSPRPLLWLLSILTFFMSALLDNLTTSIVMISLLRRLVTDTRQRMIFAGLIIIAANAGGAWSPIGDVTTTMLWIGGQITTLNIIKGVFIPSVVCLLVPLLMLSFQFRNSSLEDTERATSETPTGSLAMLITGVSALIFVPIFKTVTHLPPWTGMMLGLGVVWVVSEIINKDKDEEERHPYTAVHALSKIDVPSVLFFLGILVAIAALQTAGMLTQLSAYMANTIGNLDLIVYAIGLASAVIDNVPLVAATMGMYDMAAFPPDSKLWEFIAYCAGTGGSVLIIGSAAGVAVMGMEKIDFMWYLRKISLLALAGYTAGALVYLLLYGLAH</sequence>
<evidence type="ECO:0000256" key="2">
    <source>
        <dbReference type="ARBA" id="ARBA00022448"/>
    </source>
</evidence>
<evidence type="ECO:0000259" key="12">
    <source>
        <dbReference type="Pfam" id="PF03600"/>
    </source>
</evidence>
<evidence type="ECO:0000313" key="13">
    <source>
        <dbReference type="EMBL" id="SDK17222.1"/>
    </source>
</evidence>
<feature type="transmembrane region" description="Helical" evidence="11">
    <location>
        <begin position="213"/>
        <end position="233"/>
    </location>
</feature>
<feature type="transmembrane region" description="Helical" evidence="11">
    <location>
        <begin position="254"/>
        <end position="271"/>
    </location>
</feature>
<evidence type="ECO:0000256" key="8">
    <source>
        <dbReference type="ARBA" id="ARBA00023136"/>
    </source>
</evidence>
<gene>
    <name evidence="13" type="ORF">SAMN05421823_10255</name>
</gene>
<dbReference type="OrthoDB" id="9772058at2"/>
<keyword evidence="14" id="KW-1185">Reference proteome</keyword>
<dbReference type="PANTHER" id="PTHR43269">
    <property type="entry name" value="SODIUM/PROTON ANTIPORTER 1-RELATED"/>
    <property type="match status" value="1"/>
</dbReference>
<reference evidence="13 14" key="1">
    <citation type="submission" date="2016-10" db="EMBL/GenBank/DDBJ databases">
        <authorList>
            <person name="de Groot N.N."/>
        </authorList>
    </citation>
    <scope>NUCLEOTIDE SEQUENCE [LARGE SCALE GENOMIC DNA]</scope>
    <source>
        <strain evidence="13 14">DSM 25186</strain>
    </source>
</reference>
<proteinExistence type="inferred from homology"/>
<name>A0A1G8ZQ46_9BACT</name>
<keyword evidence="7" id="KW-0406">Ion transport</keyword>
<evidence type="ECO:0000256" key="9">
    <source>
        <dbReference type="ARBA" id="ARBA00023201"/>
    </source>
</evidence>
<feature type="transmembrane region" description="Helical" evidence="11">
    <location>
        <begin position="175"/>
        <end position="193"/>
    </location>
</feature>
<feature type="domain" description="Citrate transporter-like" evidence="12">
    <location>
        <begin position="68"/>
        <end position="381"/>
    </location>
</feature>
<dbReference type="PANTHER" id="PTHR43269:SF2">
    <property type="entry name" value="SODIUM_PROTON ANTIPORTER 1-RELATED"/>
    <property type="match status" value="1"/>
</dbReference>
<evidence type="ECO:0000256" key="5">
    <source>
        <dbReference type="ARBA" id="ARBA00022989"/>
    </source>
</evidence>
<feature type="transmembrane region" description="Helical" evidence="11">
    <location>
        <begin position="134"/>
        <end position="163"/>
    </location>
</feature>
<keyword evidence="2" id="KW-0813">Transport</keyword>
<keyword evidence="4 11" id="KW-0812">Transmembrane</keyword>
<dbReference type="GO" id="GO:0016020">
    <property type="term" value="C:membrane"/>
    <property type="evidence" value="ECO:0007669"/>
    <property type="project" value="UniProtKB-SubCell"/>
</dbReference>
<dbReference type="EMBL" id="FNFO01000002">
    <property type="protein sequence ID" value="SDK17222.1"/>
    <property type="molecule type" value="Genomic_DNA"/>
</dbReference>
<evidence type="ECO:0000256" key="11">
    <source>
        <dbReference type="SAM" id="Phobius"/>
    </source>
</evidence>
<dbReference type="STRING" id="1075417.SAMN05421823_10255"/>
<evidence type="ECO:0000256" key="7">
    <source>
        <dbReference type="ARBA" id="ARBA00023065"/>
    </source>
</evidence>
<evidence type="ECO:0000313" key="14">
    <source>
        <dbReference type="Proteomes" id="UP000198510"/>
    </source>
</evidence>
<feature type="transmembrane region" description="Helical" evidence="11">
    <location>
        <begin position="434"/>
        <end position="456"/>
    </location>
</feature>
<dbReference type="NCBIfam" id="NF038006">
    <property type="entry name" value="NhaD_1"/>
    <property type="match status" value="1"/>
</dbReference>
<evidence type="ECO:0000256" key="10">
    <source>
        <dbReference type="ARBA" id="ARBA00025753"/>
    </source>
</evidence>
<keyword evidence="5 11" id="KW-1133">Transmembrane helix</keyword>
<feature type="transmembrane region" description="Helical" evidence="11">
    <location>
        <begin position="27"/>
        <end position="44"/>
    </location>
</feature>
<evidence type="ECO:0000256" key="4">
    <source>
        <dbReference type="ARBA" id="ARBA00022692"/>
    </source>
</evidence>
<keyword evidence="6" id="KW-0915">Sodium</keyword>
<comment type="subcellular location">
    <subcellularLocation>
        <location evidence="1">Membrane</location>
        <topology evidence="1">Multi-pass membrane protein</topology>
    </subcellularLocation>
</comment>
<organism evidence="13 14">
    <name type="scientific">Catalinimonas alkaloidigena</name>
    <dbReference type="NCBI Taxonomy" id="1075417"/>
    <lineage>
        <taxon>Bacteria</taxon>
        <taxon>Pseudomonadati</taxon>
        <taxon>Bacteroidota</taxon>
        <taxon>Cytophagia</taxon>
        <taxon>Cytophagales</taxon>
        <taxon>Catalimonadaceae</taxon>
        <taxon>Catalinimonas</taxon>
    </lineage>
</organism>
<dbReference type="InterPro" id="IPR045016">
    <property type="entry name" value="NhaD-like"/>
</dbReference>
<dbReference type="GO" id="GO:0015297">
    <property type="term" value="F:antiporter activity"/>
    <property type="evidence" value="ECO:0007669"/>
    <property type="project" value="UniProtKB-KW"/>
</dbReference>
<evidence type="ECO:0000256" key="3">
    <source>
        <dbReference type="ARBA" id="ARBA00022449"/>
    </source>
</evidence>
<dbReference type="Proteomes" id="UP000198510">
    <property type="component" value="Unassembled WGS sequence"/>
</dbReference>
<keyword evidence="8 11" id="KW-0472">Membrane</keyword>